<accession>A0ABS8VGC2</accession>
<evidence type="ECO:0000313" key="1">
    <source>
        <dbReference type="EMBL" id="MCD9645069.1"/>
    </source>
</evidence>
<comment type="caution">
    <text evidence="1">The sequence shown here is derived from an EMBL/GenBank/DDBJ whole genome shotgun (WGS) entry which is preliminary data.</text>
</comment>
<feature type="non-terminal residue" evidence="1">
    <location>
        <position position="58"/>
    </location>
</feature>
<gene>
    <name evidence="1" type="ORF">HAX54_033722</name>
</gene>
<dbReference type="Proteomes" id="UP000823775">
    <property type="component" value="Unassembled WGS sequence"/>
</dbReference>
<reference evidence="1 2" key="1">
    <citation type="journal article" date="2021" name="BMC Genomics">
        <title>Datura genome reveals duplications of psychoactive alkaloid biosynthetic genes and high mutation rate following tissue culture.</title>
        <authorList>
            <person name="Rajewski A."/>
            <person name="Carter-House D."/>
            <person name="Stajich J."/>
            <person name="Litt A."/>
        </authorList>
    </citation>
    <scope>NUCLEOTIDE SEQUENCE [LARGE SCALE GENOMIC DNA]</scope>
    <source>
        <strain evidence="1">AR-01</strain>
    </source>
</reference>
<keyword evidence="2" id="KW-1185">Reference proteome</keyword>
<protein>
    <submittedName>
        <fullName evidence="1">Uncharacterized protein</fullName>
    </submittedName>
</protein>
<name>A0ABS8VGC2_DATST</name>
<dbReference type="EMBL" id="JACEIK010004329">
    <property type="protein sequence ID" value="MCD9645069.1"/>
    <property type="molecule type" value="Genomic_DNA"/>
</dbReference>
<sequence length="58" mass="6385">MSIIVWLPIKAMWRMFTKSAARTSWFSSEMAMPSLTLSKSIAIRAIPAKADGGSPVTR</sequence>
<proteinExistence type="predicted"/>
<organism evidence="1 2">
    <name type="scientific">Datura stramonium</name>
    <name type="common">Jimsonweed</name>
    <name type="synonym">Common thornapple</name>
    <dbReference type="NCBI Taxonomy" id="4076"/>
    <lineage>
        <taxon>Eukaryota</taxon>
        <taxon>Viridiplantae</taxon>
        <taxon>Streptophyta</taxon>
        <taxon>Embryophyta</taxon>
        <taxon>Tracheophyta</taxon>
        <taxon>Spermatophyta</taxon>
        <taxon>Magnoliopsida</taxon>
        <taxon>eudicotyledons</taxon>
        <taxon>Gunneridae</taxon>
        <taxon>Pentapetalae</taxon>
        <taxon>asterids</taxon>
        <taxon>lamiids</taxon>
        <taxon>Solanales</taxon>
        <taxon>Solanaceae</taxon>
        <taxon>Solanoideae</taxon>
        <taxon>Datureae</taxon>
        <taxon>Datura</taxon>
    </lineage>
</organism>
<evidence type="ECO:0000313" key="2">
    <source>
        <dbReference type="Proteomes" id="UP000823775"/>
    </source>
</evidence>